<dbReference type="PANTHER" id="PTHR23537:SF1">
    <property type="entry name" value="SUGAR TRANSPORTER"/>
    <property type="match status" value="1"/>
</dbReference>
<accession>A0A285PH55</accession>
<dbReference type="Proteomes" id="UP000219439">
    <property type="component" value="Unassembled WGS sequence"/>
</dbReference>
<gene>
    <name evidence="5" type="ORF">SAMN06265368_4176</name>
</gene>
<dbReference type="InterPro" id="IPR020846">
    <property type="entry name" value="MFS_dom"/>
</dbReference>
<feature type="domain" description="Major facilitator superfamily (MFS) profile" evidence="4">
    <location>
        <begin position="8"/>
        <end position="387"/>
    </location>
</feature>
<evidence type="ECO:0000259" key="4">
    <source>
        <dbReference type="PROSITE" id="PS50850"/>
    </source>
</evidence>
<evidence type="ECO:0000256" key="1">
    <source>
        <dbReference type="ARBA" id="ARBA00022692"/>
    </source>
</evidence>
<evidence type="ECO:0000256" key="2">
    <source>
        <dbReference type="ARBA" id="ARBA00022989"/>
    </source>
</evidence>
<dbReference type="GO" id="GO:0022857">
    <property type="term" value="F:transmembrane transporter activity"/>
    <property type="evidence" value="ECO:0007669"/>
    <property type="project" value="InterPro"/>
</dbReference>
<dbReference type="PANTHER" id="PTHR23537">
    <property type="match status" value="1"/>
</dbReference>
<organism evidence="5 6">
    <name type="scientific">Cohaesibacter gelatinilyticus</name>
    <dbReference type="NCBI Taxonomy" id="372072"/>
    <lineage>
        <taxon>Bacteria</taxon>
        <taxon>Pseudomonadati</taxon>
        <taxon>Pseudomonadota</taxon>
        <taxon>Alphaproteobacteria</taxon>
        <taxon>Hyphomicrobiales</taxon>
        <taxon>Cohaesibacteraceae</taxon>
    </lineage>
</organism>
<dbReference type="GO" id="GO:0005886">
    <property type="term" value="C:plasma membrane"/>
    <property type="evidence" value="ECO:0007669"/>
    <property type="project" value="TreeGrafter"/>
</dbReference>
<evidence type="ECO:0000313" key="6">
    <source>
        <dbReference type="Proteomes" id="UP000219439"/>
    </source>
</evidence>
<dbReference type="OrthoDB" id="9797953at2"/>
<proteinExistence type="predicted"/>
<keyword evidence="1" id="KW-0812">Transmembrane</keyword>
<dbReference type="InterPro" id="IPR036259">
    <property type="entry name" value="MFS_trans_sf"/>
</dbReference>
<dbReference type="EMBL" id="OBEL01000006">
    <property type="protein sequence ID" value="SNZ21062.1"/>
    <property type="molecule type" value="Genomic_DNA"/>
</dbReference>
<reference evidence="5 6" key="1">
    <citation type="submission" date="2017-09" db="EMBL/GenBank/DDBJ databases">
        <authorList>
            <person name="Ehlers B."/>
            <person name="Leendertz F.H."/>
        </authorList>
    </citation>
    <scope>NUCLEOTIDE SEQUENCE [LARGE SCALE GENOMIC DNA]</scope>
    <source>
        <strain evidence="5 6">DSM 18289</strain>
    </source>
</reference>
<dbReference type="Pfam" id="PF06779">
    <property type="entry name" value="MFS_4"/>
    <property type="match status" value="1"/>
</dbReference>
<keyword evidence="2" id="KW-1133">Transmembrane helix</keyword>
<sequence>MSELTRAKVYFAGICSIIVTAGVARFSYSSLLPIMQSETGLSDVMGGWLATSNYLGYLSGVVLAASLSNLDHKFLLYRLYLALAVITTAAMALTSDLVLWSILRYLAGICATAGFILSSGLILKWLVAHGHRGELGIHFTGVGVSIVSVALLVEAMTWLPATWQEQWLTLAIMAFVFSIPAWLWMPSPEQSSNGPQQSLQADNPPSRNFVLVMLAAYFCAGYGFVVSATFIVDLVEGLPNMAGRGQWVFVLLGLAATPAVLIWDLVARKMGYLRALLLAYLLKIVGIMLPVFSQDFYLVSLSAILFGATFIACVSLVLTMAGHLFPSNPSKLMGKMTIAYSVAQILAPALTGVIVGAVGNYNASLYISGAFMLVGTALIIVLIAMEKQRQARLEVA</sequence>
<dbReference type="AlphaFoldDB" id="A0A285PH55"/>
<dbReference type="InterPro" id="IPR010645">
    <property type="entry name" value="MFS_4"/>
</dbReference>
<keyword evidence="6" id="KW-1185">Reference proteome</keyword>
<keyword evidence="3" id="KW-0472">Membrane</keyword>
<evidence type="ECO:0000256" key="3">
    <source>
        <dbReference type="ARBA" id="ARBA00023136"/>
    </source>
</evidence>
<dbReference type="PROSITE" id="PS50850">
    <property type="entry name" value="MFS"/>
    <property type="match status" value="1"/>
</dbReference>
<protein>
    <submittedName>
        <fullName evidence="5">Predicted arabinose efflux permease, MFS family</fullName>
    </submittedName>
</protein>
<dbReference type="RefSeq" id="WP_097155422.1">
    <property type="nucleotide sequence ID" value="NZ_OBEL01000006.1"/>
</dbReference>
<dbReference type="SUPFAM" id="SSF103473">
    <property type="entry name" value="MFS general substrate transporter"/>
    <property type="match status" value="1"/>
</dbReference>
<evidence type="ECO:0000313" key="5">
    <source>
        <dbReference type="EMBL" id="SNZ21062.1"/>
    </source>
</evidence>
<dbReference type="Gene3D" id="1.20.1250.20">
    <property type="entry name" value="MFS general substrate transporter like domains"/>
    <property type="match status" value="2"/>
</dbReference>
<name>A0A285PH55_9HYPH</name>